<evidence type="ECO:0000313" key="2">
    <source>
        <dbReference type="Proteomes" id="UP000501690"/>
    </source>
</evidence>
<gene>
    <name evidence="1" type="ORF">DEO72_LG10g4168</name>
</gene>
<reference evidence="1 2" key="1">
    <citation type="submission" date="2019-04" db="EMBL/GenBank/DDBJ databases">
        <title>An improved genome assembly and genetic linkage map for asparagus bean, Vigna unguiculata ssp. sesquipedialis.</title>
        <authorList>
            <person name="Xia Q."/>
            <person name="Zhang R."/>
            <person name="Dong Y."/>
        </authorList>
    </citation>
    <scope>NUCLEOTIDE SEQUENCE [LARGE SCALE GENOMIC DNA]</scope>
    <source>
        <tissue evidence="1">Leaf</tissue>
    </source>
</reference>
<proteinExistence type="predicted"/>
<dbReference type="Proteomes" id="UP000501690">
    <property type="component" value="Linkage Group LG10"/>
</dbReference>
<organism evidence="1 2">
    <name type="scientific">Vigna unguiculata</name>
    <name type="common">Cowpea</name>
    <dbReference type="NCBI Taxonomy" id="3917"/>
    <lineage>
        <taxon>Eukaryota</taxon>
        <taxon>Viridiplantae</taxon>
        <taxon>Streptophyta</taxon>
        <taxon>Embryophyta</taxon>
        <taxon>Tracheophyta</taxon>
        <taxon>Spermatophyta</taxon>
        <taxon>Magnoliopsida</taxon>
        <taxon>eudicotyledons</taxon>
        <taxon>Gunneridae</taxon>
        <taxon>Pentapetalae</taxon>
        <taxon>rosids</taxon>
        <taxon>fabids</taxon>
        <taxon>Fabales</taxon>
        <taxon>Fabaceae</taxon>
        <taxon>Papilionoideae</taxon>
        <taxon>50 kb inversion clade</taxon>
        <taxon>NPAAA clade</taxon>
        <taxon>indigoferoid/millettioid clade</taxon>
        <taxon>Phaseoleae</taxon>
        <taxon>Vigna</taxon>
    </lineage>
</organism>
<evidence type="ECO:0000313" key="1">
    <source>
        <dbReference type="EMBL" id="QCE12917.1"/>
    </source>
</evidence>
<name>A0A4D6NM16_VIGUN</name>
<accession>A0A4D6NM16</accession>
<sequence length="102" mass="12438">MVVLWIQMSYFLPLIRRRMVHGKHIINVWKKWNQIVLQDPQHQQEFNAGKKLLEGRVEVEFMTLMTWVPTFNMVSHPSLVNLPYYPVQRMNMHVTTKDFWKR</sequence>
<protein>
    <submittedName>
        <fullName evidence="1">Uncharacterized protein</fullName>
    </submittedName>
</protein>
<keyword evidence="2" id="KW-1185">Reference proteome</keyword>
<dbReference type="EMBL" id="CP039354">
    <property type="protein sequence ID" value="QCE12917.1"/>
    <property type="molecule type" value="Genomic_DNA"/>
</dbReference>
<dbReference type="AlphaFoldDB" id="A0A4D6NM16"/>